<gene>
    <name evidence="2" type="ORF">VitviT2T_016518</name>
</gene>
<protein>
    <submittedName>
        <fullName evidence="2">Uncharacterized protein</fullName>
    </submittedName>
</protein>
<feature type="compositionally biased region" description="Basic and acidic residues" evidence="1">
    <location>
        <begin position="1"/>
        <end position="19"/>
    </location>
</feature>
<evidence type="ECO:0000256" key="1">
    <source>
        <dbReference type="SAM" id="MobiDB-lite"/>
    </source>
</evidence>
<evidence type="ECO:0000313" key="3">
    <source>
        <dbReference type="Proteomes" id="UP001227230"/>
    </source>
</evidence>
<proteinExistence type="predicted"/>
<accession>A0ABY9CS01</accession>
<feature type="compositionally biased region" description="Low complexity" evidence="1">
    <location>
        <begin position="33"/>
        <end position="44"/>
    </location>
</feature>
<sequence length="445" mass="47297">MGDEKSSIVMATRERDRELLIPVSDSVNDGDASSKPSSSASSSHHPGRETFYKVVRSWASKKFMTGCEGSPESKVRGDIGGDPRASKGVEKDLGQEQTGKEDVSSSGGKSGCLGEGVDSHLQKVVAGGDVFGGGGRRACLEMTGDSKGASGPVGESPIGRQQDKRGVGPVFELREGLGWAHFGGPSILSEGDSLGVENLLGLIAGDDRAAATVPMEWIEPPEAWNSGADEVLQAEAARYSSFPCPLMPRGARAFSPSSISCRKRAAKGYRGVRASYSSPLSCRKRTASGSRRRGCGSATEMDGVDGDISPLNMVLADGRGEEGCSGEEMAMVLVGETSIDEKYSLRQTVGGTESVEDWKSSCLAQFSDFLGMPTTGCEEEILNMLKRWIMRKDQKNQRIGAKRAKVETSKSVRELKRLECSINFKSSGHGRALFRESGGSVSEGK</sequence>
<feature type="region of interest" description="Disordered" evidence="1">
    <location>
        <begin position="144"/>
        <end position="164"/>
    </location>
</feature>
<keyword evidence="3" id="KW-1185">Reference proteome</keyword>
<feature type="region of interest" description="Disordered" evidence="1">
    <location>
        <begin position="1"/>
        <end position="49"/>
    </location>
</feature>
<dbReference type="Proteomes" id="UP001227230">
    <property type="component" value="Chromosome 11"/>
</dbReference>
<dbReference type="EMBL" id="CP126658">
    <property type="protein sequence ID" value="WJZ97953.1"/>
    <property type="molecule type" value="Genomic_DNA"/>
</dbReference>
<reference evidence="2 3" key="1">
    <citation type="journal article" date="2023" name="Hortic Res">
        <title>The complete reference genome for grapevine (Vitis vinifera L.) genetics and breeding.</title>
        <authorList>
            <person name="Shi X."/>
            <person name="Cao S."/>
            <person name="Wang X."/>
            <person name="Huang S."/>
            <person name="Wang Y."/>
            <person name="Liu Z."/>
            <person name="Liu W."/>
            <person name="Leng X."/>
            <person name="Peng Y."/>
            <person name="Wang N."/>
            <person name="Wang Y."/>
            <person name="Ma Z."/>
            <person name="Xu X."/>
            <person name="Zhang F."/>
            <person name="Xue H."/>
            <person name="Zhong H."/>
            <person name="Wang Y."/>
            <person name="Zhang K."/>
            <person name="Velt A."/>
            <person name="Avia K."/>
            <person name="Holtgrawe D."/>
            <person name="Grimplet J."/>
            <person name="Matus J.T."/>
            <person name="Ware D."/>
            <person name="Wu X."/>
            <person name="Wang H."/>
            <person name="Liu C."/>
            <person name="Fang Y."/>
            <person name="Rustenholz C."/>
            <person name="Cheng Z."/>
            <person name="Xiao H."/>
            <person name="Zhou Y."/>
        </authorList>
    </citation>
    <scope>NUCLEOTIDE SEQUENCE [LARGE SCALE GENOMIC DNA]</scope>
    <source>
        <strain evidence="3">cv. Pinot noir / PN40024</strain>
        <tissue evidence="2">Leaf</tissue>
    </source>
</reference>
<name>A0ABY9CS01_VITVI</name>
<evidence type="ECO:0000313" key="2">
    <source>
        <dbReference type="EMBL" id="WJZ97953.1"/>
    </source>
</evidence>
<feature type="compositionally biased region" description="Basic and acidic residues" evidence="1">
    <location>
        <begin position="71"/>
        <end position="103"/>
    </location>
</feature>
<feature type="region of interest" description="Disordered" evidence="1">
    <location>
        <begin position="63"/>
        <end position="116"/>
    </location>
</feature>
<organism evidence="2 3">
    <name type="scientific">Vitis vinifera</name>
    <name type="common">Grape</name>
    <dbReference type="NCBI Taxonomy" id="29760"/>
    <lineage>
        <taxon>Eukaryota</taxon>
        <taxon>Viridiplantae</taxon>
        <taxon>Streptophyta</taxon>
        <taxon>Embryophyta</taxon>
        <taxon>Tracheophyta</taxon>
        <taxon>Spermatophyta</taxon>
        <taxon>Magnoliopsida</taxon>
        <taxon>eudicotyledons</taxon>
        <taxon>Gunneridae</taxon>
        <taxon>Pentapetalae</taxon>
        <taxon>rosids</taxon>
        <taxon>Vitales</taxon>
        <taxon>Vitaceae</taxon>
        <taxon>Viteae</taxon>
        <taxon>Vitis</taxon>
    </lineage>
</organism>